<name>A0A318SMG3_9RHOB</name>
<dbReference type="PANTHER" id="PTHR21058:SF0">
    <property type="entry name" value="6,7-DIMETHYL-8-RIBITYLLUMAZINE SYNTHASE"/>
    <property type="match status" value="1"/>
</dbReference>
<dbReference type="HAMAP" id="MF_00178">
    <property type="entry name" value="Lumazine_synth"/>
    <property type="match status" value="1"/>
</dbReference>
<dbReference type="InterPro" id="IPR034964">
    <property type="entry name" value="LS"/>
</dbReference>
<evidence type="ECO:0000256" key="4">
    <source>
        <dbReference type="ARBA" id="ARBA00022619"/>
    </source>
</evidence>
<dbReference type="PANTHER" id="PTHR21058">
    <property type="entry name" value="6,7-DIMETHYL-8-RIBITYLLUMAZINE SYNTHASE DMRL SYNTHASE LUMAZINE SYNTHASE"/>
    <property type="match status" value="1"/>
</dbReference>
<evidence type="ECO:0000256" key="3">
    <source>
        <dbReference type="ARBA" id="ARBA00012664"/>
    </source>
</evidence>
<accession>A0A318SMG3</accession>
<feature type="binding site" evidence="7">
    <location>
        <position position="114"/>
    </location>
    <ligand>
        <name>5-amino-6-(D-ribitylamino)uracil</name>
        <dbReference type="ChEBI" id="CHEBI:15934"/>
    </ligand>
</feature>
<feature type="binding site" evidence="7">
    <location>
        <begin position="87"/>
        <end position="88"/>
    </location>
    <ligand>
        <name>(2S)-2-hydroxy-3-oxobutyl phosphate</name>
        <dbReference type="ChEBI" id="CHEBI:58830"/>
    </ligand>
</feature>
<comment type="catalytic activity">
    <reaction evidence="6 7">
        <text>(2S)-2-hydroxy-3-oxobutyl phosphate + 5-amino-6-(D-ribitylamino)uracil = 6,7-dimethyl-8-(1-D-ribityl)lumazine + phosphate + 2 H2O + H(+)</text>
        <dbReference type="Rhea" id="RHEA:26152"/>
        <dbReference type="ChEBI" id="CHEBI:15377"/>
        <dbReference type="ChEBI" id="CHEBI:15378"/>
        <dbReference type="ChEBI" id="CHEBI:15934"/>
        <dbReference type="ChEBI" id="CHEBI:43474"/>
        <dbReference type="ChEBI" id="CHEBI:58201"/>
        <dbReference type="ChEBI" id="CHEBI:58830"/>
        <dbReference type="EC" id="2.5.1.78"/>
    </reaction>
</comment>
<dbReference type="OrthoDB" id="9809709at2"/>
<evidence type="ECO:0000313" key="9">
    <source>
        <dbReference type="Proteomes" id="UP000248311"/>
    </source>
</evidence>
<dbReference type="Proteomes" id="UP000248311">
    <property type="component" value="Unassembled WGS sequence"/>
</dbReference>
<feature type="binding site" evidence="7">
    <location>
        <begin position="58"/>
        <end position="60"/>
    </location>
    <ligand>
        <name>5-amino-6-(D-ribitylamino)uracil</name>
        <dbReference type="ChEBI" id="CHEBI:15934"/>
    </ligand>
</feature>
<dbReference type="GO" id="GO:0000906">
    <property type="term" value="F:6,7-dimethyl-8-ribityllumazine synthase activity"/>
    <property type="evidence" value="ECO:0007669"/>
    <property type="project" value="UniProtKB-UniRule"/>
</dbReference>
<feature type="active site" description="Proton donor" evidence="7">
    <location>
        <position position="90"/>
    </location>
</feature>
<keyword evidence="9" id="KW-1185">Reference proteome</keyword>
<dbReference type="AlphaFoldDB" id="A0A318SMG3"/>
<keyword evidence="5 7" id="KW-0808">Transferase</keyword>
<dbReference type="EMBL" id="QJTE01000007">
    <property type="protein sequence ID" value="PYE81230.1"/>
    <property type="molecule type" value="Genomic_DNA"/>
</dbReference>
<evidence type="ECO:0000256" key="7">
    <source>
        <dbReference type="HAMAP-Rule" id="MF_00178"/>
    </source>
</evidence>
<feature type="binding site" evidence="7">
    <location>
        <begin position="82"/>
        <end position="84"/>
    </location>
    <ligand>
        <name>5-amino-6-(D-ribitylamino)uracil</name>
        <dbReference type="ChEBI" id="CHEBI:15934"/>
    </ligand>
</feature>
<proteinExistence type="inferred from homology"/>
<dbReference type="Gene3D" id="3.40.50.960">
    <property type="entry name" value="Lumazine/riboflavin synthase"/>
    <property type="match status" value="1"/>
</dbReference>
<comment type="caution">
    <text evidence="8">The sequence shown here is derived from an EMBL/GenBank/DDBJ whole genome shotgun (WGS) entry which is preliminary data.</text>
</comment>
<dbReference type="UniPathway" id="UPA00275">
    <property type="reaction ID" value="UER00404"/>
</dbReference>
<comment type="function">
    <text evidence="7">Catalyzes the formation of 6,7-dimethyl-8-ribityllumazine by condensation of 5-amino-6-(D-ribitylamino)uracil with 3,4-dihydroxy-2-butanone 4-phosphate. This is the penultimate step in the biosynthesis of riboflavin.</text>
</comment>
<dbReference type="InterPro" id="IPR002180">
    <property type="entry name" value="LS/RS"/>
</dbReference>
<evidence type="ECO:0000256" key="5">
    <source>
        <dbReference type="ARBA" id="ARBA00022679"/>
    </source>
</evidence>
<dbReference type="GO" id="GO:0009349">
    <property type="term" value="C:riboflavin synthase complex"/>
    <property type="evidence" value="ECO:0007669"/>
    <property type="project" value="InterPro"/>
</dbReference>
<feature type="binding site" evidence="7">
    <location>
        <position position="128"/>
    </location>
    <ligand>
        <name>(2S)-2-hydroxy-3-oxobutyl phosphate</name>
        <dbReference type="ChEBI" id="CHEBI:58830"/>
    </ligand>
</feature>
<evidence type="ECO:0000313" key="8">
    <source>
        <dbReference type="EMBL" id="PYE81230.1"/>
    </source>
</evidence>
<dbReference type="Pfam" id="PF00885">
    <property type="entry name" value="DMRL_synthase"/>
    <property type="match status" value="1"/>
</dbReference>
<comment type="pathway">
    <text evidence="1 7">Cofactor biosynthesis; riboflavin biosynthesis; riboflavin from 2-hydroxy-3-oxobutyl phosphate and 5-amino-6-(D-ribitylamino)uracil: step 1/2.</text>
</comment>
<keyword evidence="4 7" id="KW-0686">Riboflavin biosynthesis</keyword>
<gene>
    <name evidence="7" type="primary">ribH</name>
    <name evidence="8" type="ORF">DFP88_10719</name>
</gene>
<dbReference type="GO" id="GO:0005829">
    <property type="term" value="C:cytosol"/>
    <property type="evidence" value="ECO:0007669"/>
    <property type="project" value="TreeGrafter"/>
</dbReference>
<protein>
    <recommendedName>
        <fullName evidence="3 7">6,7-dimethyl-8-ribityllumazine synthase</fullName>
        <shortName evidence="7">DMRL synthase</shortName>
        <shortName evidence="7">LS</shortName>
        <shortName evidence="7">Lumazine synthase</shortName>
        <ecNumber evidence="3 7">2.5.1.78</ecNumber>
    </recommendedName>
</protein>
<evidence type="ECO:0000256" key="6">
    <source>
        <dbReference type="ARBA" id="ARBA00048785"/>
    </source>
</evidence>
<dbReference type="InterPro" id="IPR036467">
    <property type="entry name" value="LS/RS_sf"/>
</dbReference>
<feature type="binding site" evidence="7">
    <location>
        <position position="27"/>
    </location>
    <ligand>
        <name>5-amino-6-(D-ribitylamino)uracil</name>
        <dbReference type="ChEBI" id="CHEBI:15934"/>
    </ligand>
</feature>
<dbReference type="RefSeq" id="WP_110815462.1">
    <property type="nucleotide sequence ID" value="NZ_QJTE01000007.1"/>
</dbReference>
<dbReference type="SUPFAM" id="SSF52121">
    <property type="entry name" value="Lumazine synthase"/>
    <property type="match status" value="1"/>
</dbReference>
<evidence type="ECO:0000256" key="1">
    <source>
        <dbReference type="ARBA" id="ARBA00004917"/>
    </source>
</evidence>
<dbReference type="CDD" id="cd09209">
    <property type="entry name" value="Lumazine_synthase-I"/>
    <property type="match status" value="1"/>
</dbReference>
<comment type="similarity">
    <text evidence="2 7">Belongs to the DMRL synthase family.</text>
</comment>
<dbReference type="EC" id="2.5.1.78" evidence="3 7"/>
<organism evidence="8 9">
    <name type="scientific">Pseudoroseicyclus aestuarii</name>
    <dbReference type="NCBI Taxonomy" id="1795041"/>
    <lineage>
        <taxon>Bacteria</taxon>
        <taxon>Pseudomonadati</taxon>
        <taxon>Pseudomonadota</taxon>
        <taxon>Alphaproteobacteria</taxon>
        <taxon>Rhodobacterales</taxon>
        <taxon>Paracoccaceae</taxon>
        <taxon>Pseudoroseicyclus</taxon>
    </lineage>
</organism>
<dbReference type="GO" id="GO:0009231">
    <property type="term" value="P:riboflavin biosynthetic process"/>
    <property type="evidence" value="ECO:0007669"/>
    <property type="project" value="UniProtKB-UniRule"/>
</dbReference>
<evidence type="ECO:0000256" key="2">
    <source>
        <dbReference type="ARBA" id="ARBA00007424"/>
    </source>
</evidence>
<reference evidence="8 9" key="1">
    <citation type="submission" date="2018-06" db="EMBL/GenBank/DDBJ databases">
        <title>Genomic Encyclopedia of Type Strains, Phase III (KMG-III): the genomes of soil and plant-associated and newly described type strains.</title>
        <authorList>
            <person name="Whitman W."/>
        </authorList>
    </citation>
    <scope>NUCLEOTIDE SEQUENCE [LARGE SCALE GENOMIC DNA]</scope>
    <source>
        <strain evidence="8 9">CECT 9025</strain>
    </source>
</reference>
<sequence>MAGQTLHALERPSFDKPPHLLIAVSPYYKDIAEALLAGARAEIEAAGGTHETAELPGALELPGAIATAARLGEFDGYVALGCVIRGETYHFEIVAGESARALSVLTLQGLAIGNGILTVDTYEQAEVRAKDQDKGAGAAAAALHLIATARRWGKTEKGLGFTAGRLGGDGA</sequence>